<dbReference type="InterPro" id="IPR043129">
    <property type="entry name" value="ATPase_NBD"/>
</dbReference>
<evidence type="ECO:0000256" key="1">
    <source>
        <dbReference type="ARBA" id="ARBA00006479"/>
    </source>
</evidence>
<gene>
    <name evidence="2" type="ORF">IAA48_06060</name>
</gene>
<reference evidence="2" key="1">
    <citation type="journal article" date="2021" name="PeerJ">
        <title>Extensive microbial diversity within the chicken gut microbiome revealed by metagenomics and culture.</title>
        <authorList>
            <person name="Gilroy R."/>
            <person name="Ravi A."/>
            <person name="Getino M."/>
            <person name="Pursley I."/>
            <person name="Horton D.L."/>
            <person name="Alikhan N.F."/>
            <person name="Baker D."/>
            <person name="Gharbi K."/>
            <person name="Hall N."/>
            <person name="Watson M."/>
            <person name="Adriaenssens E.M."/>
            <person name="Foster-Nyarko E."/>
            <person name="Jarju S."/>
            <person name="Secka A."/>
            <person name="Antonio M."/>
            <person name="Oren A."/>
            <person name="Chaudhuri R.R."/>
            <person name="La Ragione R."/>
            <person name="Hildebrand F."/>
            <person name="Pallen M.J."/>
        </authorList>
    </citation>
    <scope>NUCLEOTIDE SEQUENCE</scope>
    <source>
        <strain evidence="2">421</strain>
    </source>
</reference>
<accession>A0A9D1RDW0</accession>
<evidence type="ECO:0000313" key="3">
    <source>
        <dbReference type="Proteomes" id="UP000824205"/>
    </source>
</evidence>
<dbReference type="PANTHER" id="PTHR18964">
    <property type="entry name" value="ROK (REPRESSOR, ORF, KINASE) FAMILY"/>
    <property type="match status" value="1"/>
</dbReference>
<comment type="similarity">
    <text evidence="1">Belongs to the ROK (NagC/XylR) family.</text>
</comment>
<proteinExistence type="inferred from homology"/>
<dbReference type="Pfam" id="PF00480">
    <property type="entry name" value="ROK"/>
    <property type="match status" value="1"/>
</dbReference>
<dbReference type="SUPFAM" id="SSF53067">
    <property type="entry name" value="Actin-like ATPase domain"/>
    <property type="match status" value="1"/>
</dbReference>
<dbReference type="EMBL" id="DXGE01000026">
    <property type="protein sequence ID" value="HIW86044.1"/>
    <property type="molecule type" value="Genomic_DNA"/>
</dbReference>
<dbReference type="AlphaFoldDB" id="A0A9D1RDW0"/>
<comment type="caution">
    <text evidence="2">The sequence shown here is derived from an EMBL/GenBank/DDBJ whole genome shotgun (WGS) entry which is preliminary data.</text>
</comment>
<dbReference type="Gene3D" id="3.30.420.40">
    <property type="match status" value="2"/>
</dbReference>
<organism evidence="2 3">
    <name type="scientific">Candidatus Eubacterium faecipullorum</name>
    <dbReference type="NCBI Taxonomy" id="2838571"/>
    <lineage>
        <taxon>Bacteria</taxon>
        <taxon>Bacillati</taxon>
        <taxon>Bacillota</taxon>
        <taxon>Clostridia</taxon>
        <taxon>Eubacteriales</taxon>
        <taxon>Eubacteriaceae</taxon>
        <taxon>Eubacterium</taxon>
    </lineage>
</organism>
<evidence type="ECO:0000313" key="2">
    <source>
        <dbReference type="EMBL" id="HIW86044.1"/>
    </source>
</evidence>
<dbReference type="InterPro" id="IPR000600">
    <property type="entry name" value="ROK"/>
</dbReference>
<protein>
    <submittedName>
        <fullName evidence="2">ROK family protein</fullName>
    </submittedName>
</protein>
<dbReference type="Proteomes" id="UP000824205">
    <property type="component" value="Unassembled WGS sequence"/>
</dbReference>
<dbReference type="PANTHER" id="PTHR18964:SF149">
    <property type="entry name" value="BIFUNCTIONAL UDP-N-ACETYLGLUCOSAMINE 2-EPIMERASE_N-ACETYLMANNOSAMINE KINASE"/>
    <property type="match status" value="1"/>
</dbReference>
<sequence length="295" mass="32683">MARLTEQTEGGLTTVKKCVVQAIEFGMVCEGDMADSTGGRKAKLYFLNEKYQYFLFLIVDDNKLLCRICDFCFESVAEYSVTFAFNGFVKSIYRIIDRASEKYNIGTVCLALPCVLNNGVIMDWFYNPSAVGLDMKSDLESKYGINVVVQNDMKLTAIGECAKNGGNISNIATVQFGHNGVGVGETVNGNLLTGSTGFAGEVGYTDDLRKNIMGITFPAKIVRNIIIYLNPQLIVFYRSQKQNQFEKIFHAAVKGLPPYALPEFKVSDDYFNSIIGGFVSLINKCGYYKMPEGVK</sequence>
<dbReference type="CDD" id="cd23763">
    <property type="entry name" value="ASKHA_ATPase_ROK"/>
    <property type="match status" value="1"/>
</dbReference>
<name>A0A9D1RDW0_9FIRM</name>
<reference evidence="2" key="2">
    <citation type="submission" date="2021-04" db="EMBL/GenBank/DDBJ databases">
        <authorList>
            <person name="Gilroy R."/>
        </authorList>
    </citation>
    <scope>NUCLEOTIDE SEQUENCE</scope>
    <source>
        <strain evidence="2">421</strain>
    </source>
</reference>